<feature type="compositionally biased region" description="Low complexity" evidence="7">
    <location>
        <begin position="768"/>
        <end position="788"/>
    </location>
</feature>
<feature type="compositionally biased region" description="Basic residues" evidence="7">
    <location>
        <begin position="587"/>
        <end position="596"/>
    </location>
</feature>
<feature type="compositionally biased region" description="Pro residues" evidence="7">
    <location>
        <begin position="275"/>
        <end position="291"/>
    </location>
</feature>
<dbReference type="EMBL" id="KN822080">
    <property type="protein sequence ID" value="KIM58908.1"/>
    <property type="molecule type" value="Genomic_DNA"/>
</dbReference>
<dbReference type="PROSITE" id="PS00108">
    <property type="entry name" value="PROTEIN_KINASE_ST"/>
    <property type="match status" value="1"/>
</dbReference>
<evidence type="ECO:0000256" key="7">
    <source>
        <dbReference type="SAM" id="MobiDB-lite"/>
    </source>
</evidence>
<dbReference type="GO" id="GO:0004709">
    <property type="term" value="F:MAP kinase kinase kinase activity"/>
    <property type="evidence" value="ECO:0007669"/>
    <property type="project" value="UniProtKB-ARBA"/>
</dbReference>
<dbReference type="Proteomes" id="UP000053989">
    <property type="component" value="Unassembled WGS sequence"/>
</dbReference>
<feature type="binding site" evidence="6">
    <location>
        <position position="1000"/>
    </location>
    <ligand>
        <name>ATP</name>
        <dbReference type="ChEBI" id="CHEBI:30616"/>
    </ligand>
</feature>
<feature type="compositionally biased region" description="Polar residues" evidence="7">
    <location>
        <begin position="343"/>
        <end position="353"/>
    </location>
</feature>
<dbReference type="PROSITE" id="PS50011">
    <property type="entry name" value="PROTEIN_KINASE_DOM"/>
    <property type="match status" value="1"/>
</dbReference>
<feature type="region of interest" description="Disordered" evidence="7">
    <location>
        <begin position="753"/>
        <end position="822"/>
    </location>
</feature>
<keyword evidence="4" id="KW-0418">Kinase</keyword>
<dbReference type="SUPFAM" id="SSF47769">
    <property type="entry name" value="SAM/Pointed domain"/>
    <property type="match status" value="1"/>
</dbReference>
<evidence type="ECO:0000259" key="8">
    <source>
        <dbReference type="PROSITE" id="PS50011"/>
    </source>
</evidence>
<dbReference type="InterPro" id="IPR001660">
    <property type="entry name" value="SAM"/>
</dbReference>
<dbReference type="HOGENOM" id="CLU_003051_3_2_1"/>
<evidence type="ECO:0000256" key="3">
    <source>
        <dbReference type="ARBA" id="ARBA00022741"/>
    </source>
</evidence>
<dbReference type="STRING" id="1036808.A0A0C2ZAJ8"/>
<feature type="compositionally biased region" description="Polar residues" evidence="7">
    <location>
        <begin position="375"/>
        <end position="388"/>
    </location>
</feature>
<feature type="domain" description="SAM" evidence="9">
    <location>
        <begin position="81"/>
        <end position="144"/>
    </location>
</feature>
<feature type="compositionally biased region" description="Basic and acidic residues" evidence="7">
    <location>
        <begin position="189"/>
        <end position="213"/>
    </location>
</feature>
<keyword evidence="5 6" id="KW-0067">ATP-binding</keyword>
<accession>A0A0C2ZAJ8</accession>
<dbReference type="GO" id="GO:0005524">
    <property type="term" value="F:ATP binding"/>
    <property type="evidence" value="ECO:0007669"/>
    <property type="project" value="UniProtKB-UniRule"/>
</dbReference>
<evidence type="ECO:0000313" key="11">
    <source>
        <dbReference type="Proteomes" id="UP000053989"/>
    </source>
</evidence>
<dbReference type="InterPro" id="IPR029458">
    <property type="entry name" value="Ras-bd_By2"/>
</dbReference>
<keyword evidence="3 6" id="KW-0547">Nucleotide-binding</keyword>
<evidence type="ECO:0000313" key="10">
    <source>
        <dbReference type="EMBL" id="KIM58908.1"/>
    </source>
</evidence>
<dbReference type="InterPro" id="IPR000719">
    <property type="entry name" value="Prot_kinase_dom"/>
</dbReference>
<evidence type="ECO:0000259" key="9">
    <source>
        <dbReference type="PROSITE" id="PS50105"/>
    </source>
</evidence>
<dbReference type="PANTHER" id="PTHR48016:SF56">
    <property type="entry name" value="MAPKK KINASE"/>
    <property type="match status" value="1"/>
</dbReference>
<dbReference type="SMART" id="SM00454">
    <property type="entry name" value="SAM"/>
    <property type="match status" value="1"/>
</dbReference>
<feature type="compositionally biased region" description="Polar residues" evidence="7">
    <location>
        <begin position="314"/>
        <end position="326"/>
    </location>
</feature>
<evidence type="ECO:0000256" key="4">
    <source>
        <dbReference type="ARBA" id="ARBA00022777"/>
    </source>
</evidence>
<dbReference type="Pfam" id="PF00536">
    <property type="entry name" value="SAM_1"/>
    <property type="match status" value="1"/>
</dbReference>
<dbReference type="Pfam" id="PF00069">
    <property type="entry name" value="Pkinase"/>
    <property type="match status" value="1"/>
</dbReference>
<feature type="region of interest" description="Disordered" evidence="7">
    <location>
        <begin position="189"/>
        <end position="480"/>
    </location>
</feature>
<sequence>MAAVTIASSQNTEPATISSPSPSPPIANATEQPSTSSRSFIHMGSPRAQNTSFPVTPMSAVPTTIVDPPAGSSFAEYLRTWSDAHVARWLAEIKCPAHTDTFKEHDIRGDVLLELDQDTLKEMKIVSVGDKLRILNGVKGLRQRCQSRTSSPPAPLIGPVRTYLSACGETRILESPRDSPRMNASYISHSRENSRDGLHRDNSISRAPKRLENKPAPLVLSNQGRGDLPRVIREPLSGDSGRSIPVIRPLPQPAQSGSSTLSTTPNGTFTSTRPLLPPLPPAPRGQPPQPPTNQSAASRLSPTTRTLHPHSASRSRTPNQDPSPYANSPLPPAPGNQGVLTPISGTSSWSSYGLPSDPRPNTLKPPMSSLLGSPRSANNASHGRNTSFGGVASPMGFVALPSKQRPSTTGTANAAAHPYASAQPPTVQTSHGGVAALSPIAESHLSGSSPSSASPPAAGFAVGRSPLSHPSHSHTSSTDERHRLVKFILPEEGRSYVIDVADCTGGIEVMEKVLRKPNVSARKNDSISLANRVETEDGGLCIDGWCVYIEWDDQRDSNKPLSEADLLAVCHTGAPDSLKDHGLSLRKTAKAKRSKNGVRSFGEPSNISPTSPVPLSRPSTSGDEHDTDLQSFAYPPASTPQTSQRSKAIKRASTASILSGLGVRNPERALEPPTSPTQTTPTAKTPVSSKRPNKLLNFFGQRPPSELITTHLTEYFPFAEKKALRSARHSMMLRASVVGSKRDSVMSLIPPIPPLPSRFSISTQGSGSAHRSTSPTRSTSSKRASAISMGSGTPDRGVNRSNEALTAGEEPPRVSVSAEDGRSVILTGDDVAKLSASDSRPHLLPPVTFPTESLSESMESLTGSKRLSRASSNYSNRMSFMTELRSKRDRSDTASLLTVDEITAEVENRRQSMAVDMGVEGAEDWTKIERDIDDVSDLLEDAFDEDEEDEEQGESEEETGKTMTCSSGTKWIKGALIGAGSFGKVYLGMDATNGLLMAVKQVELPTGSAPNEERKKSMLNALECEIDLLKDLQHPNIVQYLYSSVDDDFLNIFLEYVPGGSVTALLRSYGAFEEPLVKNFVRQILEGLNYLHERDIIHRDIKGANILVDNKGGIKISDFGISKKVNGNLLTGKRMYRPSFQGSVFWMAPEVVQQKVHTTAADIWSVGCLVVEMLTGEHPWAQLTQTQAIFKIGQSAKPEIPSDISPEAQEFLKKTFDINHTARPSAGELLQHSWHAIKKPASLSNKNASKNVPVIEVSA</sequence>
<evidence type="ECO:0008006" key="12">
    <source>
        <dbReference type="Google" id="ProtNLM"/>
    </source>
</evidence>
<evidence type="ECO:0000256" key="5">
    <source>
        <dbReference type="ARBA" id="ARBA00022840"/>
    </source>
</evidence>
<name>A0A0C2ZAJ8_9AGAM</name>
<dbReference type="SMART" id="SM01304">
    <property type="entry name" value="Ras_bdg_2"/>
    <property type="match status" value="1"/>
</dbReference>
<feature type="compositionally biased region" description="Polar residues" evidence="7">
    <location>
        <begin position="292"/>
        <end position="306"/>
    </location>
</feature>
<comment type="similarity">
    <text evidence="1">Belongs to the protein kinase superfamily. STE Ser/Thr protein kinase family. MAP kinase kinase kinase subfamily.</text>
</comment>
<dbReference type="Gene3D" id="1.10.510.10">
    <property type="entry name" value="Transferase(Phosphotransferase) domain 1"/>
    <property type="match status" value="1"/>
</dbReference>
<evidence type="ECO:0000256" key="2">
    <source>
        <dbReference type="ARBA" id="ARBA00022679"/>
    </source>
</evidence>
<feature type="compositionally biased region" description="Low complexity" evidence="7">
    <location>
        <begin position="446"/>
        <end position="476"/>
    </location>
</feature>
<dbReference type="AlphaFoldDB" id="A0A0C2ZAJ8"/>
<dbReference type="InterPro" id="IPR011009">
    <property type="entry name" value="Kinase-like_dom_sf"/>
</dbReference>
<feature type="compositionally biased region" description="Acidic residues" evidence="7">
    <location>
        <begin position="943"/>
        <end position="957"/>
    </location>
</feature>
<dbReference type="InterPro" id="IPR050538">
    <property type="entry name" value="MAP_kinase_kinase_kinase"/>
</dbReference>
<dbReference type="OrthoDB" id="266718at2759"/>
<feature type="compositionally biased region" description="Polar residues" evidence="7">
    <location>
        <begin position="1"/>
        <end position="17"/>
    </location>
</feature>
<feature type="compositionally biased region" description="Polar residues" evidence="7">
    <location>
        <begin position="253"/>
        <end position="272"/>
    </location>
</feature>
<dbReference type="PROSITE" id="PS50105">
    <property type="entry name" value="SAM_DOMAIN"/>
    <property type="match status" value="1"/>
</dbReference>
<reference evidence="11" key="2">
    <citation type="submission" date="2015-01" db="EMBL/GenBank/DDBJ databases">
        <title>Evolutionary Origins and Diversification of the Mycorrhizal Mutualists.</title>
        <authorList>
            <consortium name="DOE Joint Genome Institute"/>
            <consortium name="Mycorrhizal Genomics Consortium"/>
            <person name="Kohler A."/>
            <person name="Kuo A."/>
            <person name="Nagy L.G."/>
            <person name="Floudas D."/>
            <person name="Copeland A."/>
            <person name="Barry K.W."/>
            <person name="Cichocki N."/>
            <person name="Veneault-Fourrey C."/>
            <person name="LaButti K."/>
            <person name="Lindquist E.A."/>
            <person name="Lipzen A."/>
            <person name="Lundell T."/>
            <person name="Morin E."/>
            <person name="Murat C."/>
            <person name="Riley R."/>
            <person name="Ohm R."/>
            <person name="Sun H."/>
            <person name="Tunlid A."/>
            <person name="Henrissat B."/>
            <person name="Grigoriev I.V."/>
            <person name="Hibbett D.S."/>
            <person name="Martin F."/>
        </authorList>
    </citation>
    <scope>NUCLEOTIDE SEQUENCE [LARGE SCALE GENOMIC DNA]</scope>
    <source>
        <strain evidence="11">Foug A</strain>
    </source>
</reference>
<dbReference type="PROSITE" id="PS00107">
    <property type="entry name" value="PROTEIN_KINASE_ATP"/>
    <property type="match status" value="1"/>
</dbReference>
<dbReference type="CDD" id="cd09534">
    <property type="entry name" value="SAM_Ste11_fungal"/>
    <property type="match status" value="1"/>
</dbReference>
<dbReference type="InterPro" id="IPR013761">
    <property type="entry name" value="SAM/pointed_sf"/>
</dbReference>
<dbReference type="Gene3D" id="1.10.150.50">
    <property type="entry name" value="Transcription Factor, Ets-1"/>
    <property type="match status" value="1"/>
</dbReference>
<gene>
    <name evidence="10" type="ORF">SCLCIDRAFT_1218260</name>
</gene>
<feature type="region of interest" description="Disordered" evidence="7">
    <location>
        <begin position="578"/>
        <end position="701"/>
    </location>
</feature>
<dbReference type="SUPFAM" id="SSF56112">
    <property type="entry name" value="Protein kinase-like (PK-like)"/>
    <property type="match status" value="1"/>
</dbReference>
<dbReference type="InterPro" id="IPR008271">
    <property type="entry name" value="Ser/Thr_kinase_AS"/>
</dbReference>
<proteinExistence type="inferred from homology"/>
<dbReference type="SMART" id="SM00220">
    <property type="entry name" value="S_TKc"/>
    <property type="match status" value="1"/>
</dbReference>
<feature type="compositionally biased region" description="Low complexity" evidence="7">
    <location>
        <begin position="676"/>
        <end position="686"/>
    </location>
</feature>
<feature type="compositionally biased region" description="Polar residues" evidence="7">
    <location>
        <begin position="29"/>
        <end position="39"/>
    </location>
</feature>
<dbReference type="Gene3D" id="3.10.20.90">
    <property type="entry name" value="Phosphatidylinositol 3-kinase Catalytic Subunit, Chain A, domain 1"/>
    <property type="match status" value="1"/>
</dbReference>
<protein>
    <recommendedName>
        <fullName evidence="12">Protein kinase domain-containing protein</fullName>
    </recommendedName>
</protein>
<keyword evidence="11" id="KW-1185">Reference proteome</keyword>
<feature type="region of interest" description="Disordered" evidence="7">
    <location>
        <begin position="1"/>
        <end position="55"/>
    </location>
</feature>
<dbReference type="Pfam" id="PF14847">
    <property type="entry name" value="Ras_bdg_2"/>
    <property type="match status" value="1"/>
</dbReference>
<feature type="region of interest" description="Disordered" evidence="7">
    <location>
        <begin position="943"/>
        <end position="965"/>
    </location>
</feature>
<keyword evidence="2" id="KW-0808">Transferase</keyword>
<reference evidence="10 11" key="1">
    <citation type="submission" date="2014-04" db="EMBL/GenBank/DDBJ databases">
        <authorList>
            <consortium name="DOE Joint Genome Institute"/>
            <person name="Kuo A."/>
            <person name="Kohler A."/>
            <person name="Nagy L.G."/>
            <person name="Floudas D."/>
            <person name="Copeland A."/>
            <person name="Barry K.W."/>
            <person name="Cichocki N."/>
            <person name="Veneault-Fourrey C."/>
            <person name="LaButti K."/>
            <person name="Lindquist E.A."/>
            <person name="Lipzen A."/>
            <person name="Lundell T."/>
            <person name="Morin E."/>
            <person name="Murat C."/>
            <person name="Sun H."/>
            <person name="Tunlid A."/>
            <person name="Henrissat B."/>
            <person name="Grigoriev I.V."/>
            <person name="Hibbett D.S."/>
            <person name="Martin F."/>
            <person name="Nordberg H.P."/>
            <person name="Cantor M.N."/>
            <person name="Hua S.X."/>
        </authorList>
    </citation>
    <scope>NUCLEOTIDE SEQUENCE [LARGE SCALE GENOMIC DNA]</scope>
    <source>
        <strain evidence="10 11">Foug A</strain>
    </source>
</reference>
<evidence type="ECO:0000256" key="1">
    <source>
        <dbReference type="ARBA" id="ARBA00006529"/>
    </source>
</evidence>
<dbReference type="InParanoid" id="A0A0C2ZAJ8"/>
<dbReference type="FunFam" id="3.30.200.20:FF:000387">
    <property type="entry name" value="Serine/threonine-protein kinase STE11"/>
    <property type="match status" value="1"/>
</dbReference>
<dbReference type="PANTHER" id="PTHR48016">
    <property type="entry name" value="MAP KINASE KINASE KINASE SSK2-RELATED-RELATED"/>
    <property type="match status" value="1"/>
</dbReference>
<dbReference type="FunFam" id="1.10.510.10:FF:000334">
    <property type="entry name" value="Serine/threonine-protein kinase STE11"/>
    <property type="match status" value="1"/>
</dbReference>
<organism evidence="10 11">
    <name type="scientific">Scleroderma citrinum Foug A</name>
    <dbReference type="NCBI Taxonomy" id="1036808"/>
    <lineage>
        <taxon>Eukaryota</taxon>
        <taxon>Fungi</taxon>
        <taxon>Dikarya</taxon>
        <taxon>Basidiomycota</taxon>
        <taxon>Agaricomycotina</taxon>
        <taxon>Agaricomycetes</taxon>
        <taxon>Agaricomycetidae</taxon>
        <taxon>Boletales</taxon>
        <taxon>Sclerodermatineae</taxon>
        <taxon>Sclerodermataceae</taxon>
        <taxon>Scleroderma</taxon>
    </lineage>
</organism>
<dbReference type="InterPro" id="IPR017441">
    <property type="entry name" value="Protein_kinase_ATP_BS"/>
</dbReference>
<feature type="domain" description="Protein kinase" evidence="8">
    <location>
        <begin position="971"/>
        <end position="1235"/>
    </location>
</feature>
<evidence type="ECO:0000256" key="6">
    <source>
        <dbReference type="PROSITE-ProRule" id="PRU10141"/>
    </source>
</evidence>